<proteinExistence type="predicted"/>
<sequence length="28" mass="3410">MVELTLNQHAKGERERERERGIEKEEEL</sequence>
<feature type="compositionally biased region" description="Basic and acidic residues" evidence="1">
    <location>
        <begin position="10"/>
        <end position="28"/>
    </location>
</feature>
<name>A0A1X7TRU0_AMPQE</name>
<organism evidence="2">
    <name type="scientific">Amphimedon queenslandica</name>
    <name type="common">Sponge</name>
    <dbReference type="NCBI Taxonomy" id="400682"/>
    <lineage>
        <taxon>Eukaryota</taxon>
        <taxon>Metazoa</taxon>
        <taxon>Porifera</taxon>
        <taxon>Demospongiae</taxon>
        <taxon>Heteroscleromorpha</taxon>
        <taxon>Haplosclerida</taxon>
        <taxon>Niphatidae</taxon>
        <taxon>Amphimedon</taxon>
    </lineage>
</organism>
<evidence type="ECO:0000313" key="2">
    <source>
        <dbReference type="EnsemblMetazoa" id="Aqu2.1.17882_001"/>
    </source>
</evidence>
<dbReference type="AlphaFoldDB" id="A0A1X7TRU0"/>
<dbReference type="EnsemblMetazoa" id="Aqu2.1.17882_001">
    <property type="protein sequence ID" value="Aqu2.1.17882_001"/>
    <property type="gene ID" value="Aqu2.1.17882"/>
</dbReference>
<evidence type="ECO:0000256" key="1">
    <source>
        <dbReference type="SAM" id="MobiDB-lite"/>
    </source>
</evidence>
<reference evidence="2" key="1">
    <citation type="submission" date="2017-05" db="UniProtKB">
        <authorList>
            <consortium name="EnsemblMetazoa"/>
        </authorList>
    </citation>
    <scope>IDENTIFICATION</scope>
</reference>
<protein>
    <submittedName>
        <fullName evidence="2">Uncharacterized protein</fullName>
    </submittedName>
</protein>
<dbReference type="InParanoid" id="A0A1X7TRU0"/>
<accession>A0A1X7TRU0</accession>
<feature type="region of interest" description="Disordered" evidence="1">
    <location>
        <begin position="1"/>
        <end position="28"/>
    </location>
</feature>